<organism evidence="1 2">
    <name type="scientific">Sporosarcina siberiensis</name>
    <dbReference type="NCBI Taxonomy" id="1365606"/>
    <lineage>
        <taxon>Bacteria</taxon>
        <taxon>Bacillati</taxon>
        <taxon>Bacillota</taxon>
        <taxon>Bacilli</taxon>
        <taxon>Bacillales</taxon>
        <taxon>Caryophanaceae</taxon>
        <taxon>Sporosarcina</taxon>
    </lineage>
</organism>
<proteinExistence type="predicted"/>
<comment type="caution">
    <text evidence="1">The sequence shown here is derived from an EMBL/GenBank/DDBJ whole genome shotgun (WGS) entry which is preliminary data.</text>
</comment>
<dbReference type="PANTHER" id="PTHR35586">
    <property type="entry name" value="SLL1691 PROTEIN"/>
    <property type="match status" value="1"/>
</dbReference>
<evidence type="ECO:0000313" key="1">
    <source>
        <dbReference type="EMBL" id="MFD1928818.1"/>
    </source>
</evidence>
<evidence type="ECO:0000313" key="2">
    <source>
        <dbReference type="Proteomes" id="UP001597218"/>
    </source>
</evidence>
<keyword evidence="2" id="KW-1185">Reference proteome</keyword>
<protein>
    <submittedName>
        <fullName evidence="1">Rpn family recombination-promoting nuclease/putative transposase</fullName>
    </submittedName>
</protein>
<name>A0ABW4SH11_9BACL</name>
<dbReference type="EMBL" id="JBHUGI010000032">
    <property type="protein sequence ID" value="MFD1928818.1"/>
    <property type="molecule type" value="Genomic_DNA"/>
</dbReference>
<accession>A0ABW4SH11</accession>
<dbReference type="Proteomes" id="UP001597218">
    <property type="component" value="Unassembled WGS sequence"/>
</dbReference>
<gene>
    <name evidence="1" type="ORF">ACFSFY_12320</name>
</gene>
<dbReference type="RefSeq" id="WP_381538441.1">
    <property type="nucleotide sequence ID" value="NZ_JBHUGI010000032.1"/>
</dbReference>
<sequence length="340" mass="40211">MVLAFVREENEQYGFIEVDQDGLWKKVIGELFEDFILFFAPKLHTQVDFSIAPEFLDKELFQEVTDRKKGRRFADQLAKVRLKNGEEKWILVHIEVQSTNETEFPERMFQYFYRIYDRYQEKIIAIAVHTSPAKSNALEHFEYDYFGTTLHYSYTNYRTEDYPDEELERSDKLFSKIVLAAKGLHQTKDKEHQRYLFKSKLMRAIVRNKDYSRTAVQAVFHFIDYLLQLSEEYTKQLSEEIRPMIREETELMELYNKENAPPTIMNAFDLEFEKGLEKGVEKGLERGLEQGLEKGKIVGKMIERHAIAQKLILEKLPLEMVSTATGLTLEEVKEIQEKLN</sequence>
<dbReference type="NCBIfam" id="TIGR01784">
    <property type="entry name" value="T_den_put_tspse"/>
    <property type="match status" value="1"/>
</dbReference>
<dbReference type="PANTHER" id="PTHR35586:SF1">
    <property type="entry name" value="SLL1691 PROTEIN"/>
    <property type="match status" value="1"/>
</dbReference>
<reference evidence="2" key="1">
    <citation type="journal article" date="2019" name="Int. J. Syst. Evol. Microbiol.">
        <title>The Global Catalogue of Microorganisms (GCM) 10K type strain sequencing project: providing services to taxonomists for standard genome sequencing and annotation.</title>
        <authorList>
            <consortium name="The Broad Institute Genomics Platform"/>
            <consortium name="The Broad Institute Genome Sequencing Center for Infectious Disease"/>
            <person name="Wu L."/>
            <person name="Ma J."/>
        </authorList>
    </citation>
    <scope>NUCLEOTIDE SEQUENCE [LARGE SCALE GENOMIC DNA]</scope>
    <source>
        <strain evidence="2">CGMCC 4.7177</strain>
    </source>
</reference>
<dbReference type="InterPro" id="IPR010106">
    <property type="entry name" value="RpnA"/>
</dbReference>